<protein>
    <submittedName>
        <fullName evidence="1">Uncharacterized protein</fullName>
    </submittedName>
</protein>
<sequence>MQSVEYFRRTERAARERRVPLVIAVRRPRSAVRACHSSGLGSGECFSGHMRKAALCGAKNKSPRPKT</sequence>
<proteinExistence type="predicted"/>
<name>A0A016X084_9BILA</name>
<evidence type="ECO:0000313" key="2">
    <source>
        <dbReference type="Proteomes" id="UP000024635"/>
    </source>
</evidence>
<accession>A0A016X084</accession>
<comment type="caution">
    <text evidence="1">The sequence shown here is derived from an EMBL/GenBank/DDBJ whole genome shotgun (WGS) entry which is preliminary data.</text>
</comment>
<evidence type="ECO:0000313" key="1">
    <source>
        <dbReference type="EMBL" id="EYC45330.1"/>
    </source>
</evidence>
<gene>
    <name evidence="1" type="primary">Acey_s0432.g1365</name>
    <name evidence="1" type="ORF">Y032_0432g1365</name>
</gene>
<reference evidence="2" key="1">
    <citation type="journal article" date="2015" name="Nat. Genet.">
        <title>The genome and transcriptome of the zoonotic hookworm Ancylostoma ceylanicum identify infection-specific gene families.</title>
        <authorList>
            <person name="Schwarz E.M."/>
            <person name="Hu Y."/>
            <person name="Antoshechkin I."/>
            <person name="Miller M.M."/>
            <person name="Sternberg P.W."/>
            <person name="Aroian R.V."/>
        </authorList>
    </citation>
    <scope>NUCLEOTIDE SEQUENCE</scope>
    <source>
        <strain evidence="2">HY135</strain>
    </source>
</reference>
<dbReference type="AlphaFoldDB" id="A0A016X084"/>
<organism evidence="1 2">
    <name type="scientific">Ancylostoma ceylanicum</name>
    <dbReference type="NCBI Taxonomy" id="53326"/>
    <lineage>
        <taxon>Eukaryota</taxon>
        <taxon>Metazoa</taxon>
        <taxon>Ecdysozoa</taxon>
        <taxon>Nematoda</taxon>
        <taxon>Chromadorea</taxon>
        <taxon>Rhabditida</taxon>
        <taxon>Rhabditina</taxon>
        <taxon>Rhabditomorpha</taxon>
        <taxon>Strongyloidea</taxon>
        <taxon>Ancylostomatidae</taxon>
        <taxon>Ancylostomatinae</taxon>
        <taxon>Ancylostoma</taxon>
    </lineage>
</organism>
<dbReference type="Proteomes" id="UP000024635">
    <property type="component" value="Unassembled WGS sequence"/>
</dbReference>
<dbReference type="EMBL" id="JARK01000032">
    <property type="protein sequence ID" value="EYC45330.1"/>
    <property type="molecule type" value="Genomic_DNA"/>
</dbReference>
<keyword evidence="2" id="KW-1185">Reference proteome</keyword>